<evidence type="ECO:0000256" key="1">
    <source>
        <dbReference type="SAM" id="MobiDB-lite"/>
    </source>
</evidence>
<sequence length="91" mass="10304">MSGINVEEYLTADDDLMVFAEVTEEDVLSEITDEMENDDKEDVDVSRDQSQSLLTSQEPLPSIQSLQVFFSSLSSTNDDNFRASDYENLVR</sequence>
<evidence type="ECO:0000313" key="3">
    <source>
        <dbReference type="Proteomes" id="UP000499080"/>
    </source>
</evidence>
<feature type="compositionally biased region" description="Polar residues" evidence="1">
    <location>
        <begin position="48"/>
        <end position="59"/>
    </location>
</feature>
<evidence type="ECO:0000313" key="2">
    <source>
        <dbReference type="EMBL" id="GBO41683.1"/>
    </source>
</evidence>
<keyword evidence="3" id="KW-1185">Reference proteome</keyword>
<dbReference type="AlphaFoldDB" id="A0A4Y2WWC3"/>
<name>A0A4Y2WWC3_ARAVE</name>
<comment type="caution">
    <text evidence="2">The sequence shown here is derived from an EMBL/GenBank/DDBJ whole genome shotgun (WGS) entry which is preliminary data.</text>
</comment>
<proteinExistence type="predicted"/>
<feature type="compositionally biased region" description="Acidic residues" evidence="1">
    <location>
        <begin position="33"/>
        <end position="42"/>
    </location>
</feature>
<dbReference type="Proteomes" id="UP000499080">
    <property type="component" value="Unassembled WGS sequence"/>
</dbReference>
<accession>A0A4Y2WWC3</accession>
<gene>
    <name evidence="2" type="ORF">AVEN_166011_1</name>
</gene>
<protein>
    <submittedName>
        <fullName evidence="2">Uncharacterized protein</fullName>
    </submittedName>
</protein>
<dbReference type="EMBL" id="BGPR01067453">
    <property type="protein sequence ID" value="GBO41683.1"/>
    <property type="molecule type" value="Genomic_DNA"/>
</dbReference>
<feature type="region of interest" description="Disordered" evidence="1">
    <location>
        <begin position="33"/>
        <end position="59"/>
    </location>
</feature>
<reference evidence="2 3" key="1">
    <citation type="journal article" date="2019" name="Sci. Rep.">
        <title>Orb-weaving spider Araneus ventricosus genome elucidates the spidroin gene catalogue.</title>
        <authorList>
            <person name="Kono N."/>
            <person name="Nakamura H."/>
            <person name="Ohtoshi R."/>
            <person name="Moran D.A.P."/>
            <person name="Shinohara A."/>
            <person name="Yoshida Y."/>
            <person name="Fujiwara M."/>
            <person name="Mori M."/>
            <person name="Tomita M."/>
            <person name="Arakawa K."/>
        </authorList>
    </citation>
    <scope>NUCLEOTIDE SEQUENCE [LARGE SCALE GENOMIC DNA]</scope>
</reference>
<organism evidence="2 3">
    <name type="scientific">Araneus ventricosus</name>
    <name type="common">Orbweaver spider</name>
    <name type="synonym">Epeira ventricosa</name>
    <dbReference type="NCBI Taxonomy" id="182803"/>
    <lineage>
        <taxon>Eukaryota</taxon>
        <taxon>Metazoa</taxon>
        <taxon>Ecdysozoa</taxon>
        <taxon>Arthropoda</taxon>
        <taxon>Chelicerata</taxon>
        <taxon>Arachnida</taxon>
        <taxon>Araneae</taxon>
        <taxon>Araneomorphae</taxon>
        <taxon>Entelegynae</taxon>
        <taxon>Araneoidea</taxon>
        <taxon>Araneidae</taxon>
        <taxon>Araneus</taxon>
    </lineage>
</organism>